<dbReference type="PANTHER" id="PTHR42925">
    <property type="entry name" value="MULTIDRUG AND TOXIN EFFLUX PROTEIN MATE FAMILY"/>
    <property type="match status" value="1"/>
</dbReference>
<dbReference type="NCBIfam" id="TIGR00797">
    <property type="entry name" value="matE"/>
    <property type="match status" value="1"/>
</dbReference>
<evidence type="ECO:0000256" key="1">
    <source>
        <dbReference type="ARBA" id="ARBA00004651"/>
    </source>
</evidence>
<proteinExistence type="predicted"/>
<dbReference type="CDD" id="cd13134">
    <property type="entry name" value="MATE_like_8"/>
    <property type="match status" value="1"/>
</dbReference>
<dbReference type="eggNOG" id="COG0534">
    <property type="taxonomic scope" value="Bacteria"/>
</dbReference>
<feature type="transmembrane region" description="Helical" evidence="7">
    <location>
        <begin position="321"/>
        <end position="345"/>
    </location>
</feature>
<accession>A0A174WKP4</accession>
<dbReference type="GO" id="GO:0005886">
    <property type="term" value="C:plasma membrane"/>
    <property type="evidence" value="ECO:0007669"/>
    <property type="project" value="UniProtKB-SubCell"/>
</dbReference>
<dbReference type="AlphaFoldDB" id="A0A174WKP4"/>
<keyword evidence="6 7" id="KW-0472">Membrane</keyword>
<dbReference type="RefSeq" id="WP_027098979.1">
    <property type="nucleotide sequence ID" value="NZ_CABHIH010000007.1"/>
</dbReference>
<name>A0A174WKP4_9CLOT</name>
<evidence type="ECO:0000313" key="9">
    <source>
        <dbReference type="Proteomes" id="UP000092714"/>
    </source>
</evidence>
<organism evidence="8 9">
    <name type="scientific">Clostridium paraputrificum</name>
    <dbReference type="NCBI Taxonomy" id="29363"/>
    <lineage>
        <taxon>Bacteria</taxon>
        <taxon>Bacillati</taxon>
        <taxon>Bacillota</taxon>
        <taxon>Clostridia</taxon>
        <taxon>Eubacteriales</taxon>
        <taxon>Clostridiaceae</taxon>
        <taxon>Clostridium</taxon>
    </lineage>
</organism>
<feature type="transmembrane region" description="Helical" evidence="7">
    <location>
        <begin position="284"/>
        <end position="301"/>
    </location>
</feature>
<dbReference type="PIRSF" id="PIRSF006603">
    <property type="entry name" value="DinF"/>
    <property type="match status" value="1"/>
</dbReference>
<dbReference type="GO" id="GO:0042910">
    <property type="term" value="F:xenobiotic transmembrane transporter activity"/>
    <property type="evidence" value="ECO:0007669"/>
    <property type="project" value="InterPro"/>
</dbReference>
<dbReference type="PANTHER" id="PTHR42925:SF2">
    <property type="entry name" value="NA+ DRIVEN MULTIDRUG EFFLUX PUMP"/>
    <property type="match status" value="1"/>
</dbReference>
<comment type="caution">
    <text evidence="8">The sequence shown here is derived from an EMBL/GenBank/DDBJ whole genome shotgun (WGS) entry which is preliminary data.</text>
</comment>
<protein>
    <submittedName>
        <fullName evidence="8">MATE family efflux transporter</fullName>
    </submittedName>
</protein>
<keyword evidence="4 7" id="KW-0812">Transmembrane</keyword>
<reference evidence="8 9" key="1">
    <citation type="submission" date="2016-06" db="EMBL/GenBank/DDBJ databases">
        <authorList>
            <person name="Kjaerup R.B."/>
            <person name="Dalgaard T.S."/>
            <person name="Juul-Madsen H.R."/>
        </authorList>
    </citation>
    <scope>NUCLEOTIDE SEQUENCE [LARGE SCALE GENOMIC DNA]</scope>
    <source>
        <strain evidence="8 9">373-A1</strain>
    </source>
</reference>
<evidence type="ECO:0000256" key="4">
    <source>
        <dbReference type="ARBA" id="ARBA00022692"/>
    </source>
</evidence>
<dbReference type="EMBL" id="MAPZ01000028">
    <property type="protein sequence ID" value="OBY09651.1"/>
    <property type="molecule type" value="Genomic_DNA"/>
</dbReference>
<evidence type="ECO:0000256" key="6">
    <source>
        <dbReference type="ARBA" id="ARBA00023136"/>
    </source>
</evidence>
<dbReference type="GeneID" id="42776812"/>
<feature type="transmembrane region" description="Helical" evidence="7">
    <location>
        <begin position="161"/>
        <end position="181"/>
    </location>
</feature>
<evidence type="ECO:0000313" key="8">
    <source>
        <dbReference type="EMBL" id="OBY09651.1"/>
    </source>
</evidence>
<keyword evidence="5 7" id="KW-1133">Transmembrane helix</keyword>
<gene>
    <name evidence="8" type="ORF">CP373A1_15050</name>
</gene>
<evidence type="ECO:0000256" key="2">
    <source>
        <dbReference type="ARBA" id="ARBA00022448"/>
    </source>
</evidence>
<feature type="transmembrane region" description="Helical" evidence="7">
    <location>
        <begin position="357"/>
        <end position="377"/>
    </location>
</feature>
<keyword evidence="2" id="KW-0813">Transport</keyword>
<feature type="transmembrane region" description="Helical" evidence="7">
    <location>
        <begin position="12"/>
        <end position="33"/>
    </location>
</feature>
<evidence type="ECO:0000256" key="7">
    <source>
        <dbReference type="SAM" id="Phobius"/>
    </source>
</evidence>
<dbReference type="OrthoDB" id="9780160at2"/>
<keyword evidence="9" id="KW-1185">Reference proteome</keyword>
<keyword evidence="3" id="KW-1003">Cell membrane</keyword>
<feature type="transmembrane region" description="Helical" evidence="7">
    <location>
        <begin position="131"/>
        <end position="149"/>
    </location>
</feature>
<dbReference type="GO" id="GO:0015297">
    <property type="term" value="F:antiporter activity"/>
    <property type="evidence" value="ECO:0007669"/>
    <property type="project" value="InterPro"/>
</dbReference>
<feature type="transmembrane region" description="Helical" evidence="7">
    <location>
        <begin position="89"/>
        <end position="111"/>
    </location>
</feature>
<evidence type="ECO:0000256" key="5">
    <source>
        <dbReference type="ARBA" id="ARBA00022989"/>
    </source>
</evidence>
<dbReference type="Proteomes" id="UP000092714">
    <property type="component" value="Unassembled WGS sequence"/>
</dbReference>
<evidence type="ECO:0000256" key="3">
    <source>
        <dbReference type="ARBA" id="ARBA00022475"/>
    </source>
</evidence>
<dbReference type="InterPro" id="IPR047135">
    <property type="entry name" value="YsiQ"/>
</dbReference>
<dbReference type="InterPro" id="IPR002528">
    <property type="entry name" value="MATE_fam"/>
</dbReference>
<sequence length="451" mass="49331">MGILRDKKFIKTMLTLAIPITIQSFITSSLNLVDNLMIGKLGEEAIAAVGLANQYFFIFMLCLSGINAGASVFMSQYWGKRDVKSIKKVLGLDLTIGFIASLLFGIGAFFLSDGIMSILSKDPSVIELGGMYLKVIAISYLITNVTQAYSSALRSTEQPKVTMYASLIGVLSNAFLNWIFIFGNLGCKPMGVAGAALATTLARVIEMLYILFEVYIRNNKVSSNIKELFSFDFIFVKTYFRTSTSVIINELVWSLGLTSYSIAYAQIGTSAVATMQIATTLNNMFMVFCIGLASAAAIMVGNKIGSGHEEEAVDYSKKIGIVSPIVGLALGVLIWIFAPTILKLFNITEGTVSDTIYVLRIMAVFCSIRTYNVVMIVGVFRGGGDTTYSMLVQAGTIWLFAVPMAFIGAVVLQVPVYVVYFFICLEEVVKLFFEFARLRSGKWVNNVISSN</sequence>
<comment type="subcellular location">
    <subcellularLocation>
        <location evidence="1">Cell membrane</location>
        <topology evidence="1">Multi-pass membrane protein</topology>
    </subcellularLocation>
</comment>
<feature type="transmembrane region" description="Helical" evidence="7">
    <location>
        <begin position="397"/>
        <end position="423"/>
    </location>
</feature>
<dbReference type="InterPro" id="IPR048279">
    <property type="entry name" value="MdtK-like"/>
</dbReference>
<dbReference type="Pfam" id="PF01554">
    <property type="entry name" value="MatE"/>
    <property type="match status" value="2"/>
</dbReference>
<feature type="transmembrane region" description="Helical" evidence="7">
    <location>
        <begin position="193"/>
        <end position="216"/>
    </location>
</feature>
<feature type="transmembrane region" description="Helical" evidence="7">
    <location>
        <begin position="45"/>
        <end position="68"/>
    </location>
</feature>